<keyword evidence="3 7" id="KW-0547">Nucleotide-binding</keyword>
<dbReference type="EMBL" id="JAFNEN010000052">
    <property type="protein sequence ID" value="KAG8197640.1"/>
    <property type="molecule type" value="Genomic_DNA"/>
</dbReference>
<dbReference type="PROSITE" id="PS00108">
    <property type="entry name" value="PROTEIN_KINASE_ST"/>
    <property type="match status" value="1"/>
</dbReference>
<reference evidence="11 12" key="1">
    <citation type="journal article" date="2022" name="Nat. Ecol. Evol.">
        <title>A masculinizing supergene underlies an exaggerated male reproductive morph in a spider.</title>
        <authorList>
            <person name="Hendrickx F."/>
            <person name="De Corte Z."/>
            <person name="Sonet G."/>
            <person name="Van Belleghem S.M."/>
            <person name="Kostlbacher S."/>
            <person name="Vangestel C."/>
        </authorList>
    </citation>
    <scope>NUCLEOTIDE SEQUENCE [LARGE SCALE GENOMIC DNA]</scope>
    <source>
        <strain evidence="11">W744_W776</strain>
    </source>
</reference>
<dbReference type="GO" id="GO:0004674">
    <property type="term" value="F:protein serine/threonine kinase activity"/>
    <property type="evidence" value="ECO:0007669"/>
    <property type="project" value="UniProtKB-KW"/>
</dbReference>
<dbReference type="Gene3D" id="1.10.510.10">
    <property type="entry name" value="Transferase(Phosphotransferase) domain 1"/>
    <property type="match status" value="1"/>
</dbReference>
<feature type="binding site" evidence="7">
    <location>
        <position position="124"/>
    </location>
    <ligand>
        <name>ATP</name>
        <dbReference type="ChEBI" id="CHEBI:30616"/>
    </ligand>
</feature>
<dbReference type="SMART" id="SM00220">
    <property type="entry name" value="S_TKc"/>
    <property type="match status" value="1"/>
</dbReference>
<dbReference type="GO" id="GO:0005524">
    <property type="term" value="F:ATP binding"/>
    <property type="evidence" value="ECO:0007669"/>
    <property type="project" value="UniProtKB-UniRule"/>
</dbReference>
<accession>A0AAV6VLN3</accession>
<keyword evidence="2" id="KW-0808">Transferase</keyword>
<dbReference type="PANTHER" id="PTHR45646:SF11">
    <property type="entry name" value="SERINE_THREONINE-PROTEIN KINASE DOA"/>
    <property type="match status" value="1"/>
</dbReference>
<keyword evidence="5 7" id="KW-0067">ATP-binding</keyword>
<comment type="caution">
    <text evidence="11">The sequence shown here is derived from an EMBL/GenBank/DDBJ whole genome shotgun (WGS) entry which is preliminary data.</text>
</comment>
<evidence type="ECO:0000256" key="4">
    <source>
        <dbReference type="ARBA" id="ARBA00022777"/>
    </source>
</evidence>
<dbReference type="PANTHER" id="PTHR45646">
    <property type="entry name" value="SERINE/THREONINE-PROTEIN KINASE DOA-RELATED"/>
    <property type="match status" value="1"/>
</dbReference>
<dbReference type="InterPro" id="IPR000719">
    <property type="entry name" value="Prot_kinase_dom"/>
</dbReference>
<keyword evidence="1 8" id="KW-0723">Serine/threonine-protein kinase</keyword>
<dbReference type="PROSITE" id="PS50011">
    <property type="entry name" value="PROTEIN_KINASE_DOM"/>
    <property type="match status" value="1"/>
</dbReference>
<protein>
    <recommendedName>
        <fullName evidence="10">Protein kinase domain-containing protein</fullName>
    </recommendedName>
</protein>
<name>A0AAV6VLN3_9ARAC</name>
<evidence type="ECO:0000256" key="3">
    <source>
        <dbReference type="ARBA" id="ARBA00022741"/>
    </source>
</evidence>
<evidence type="ECO:0000256" key="8">
    <source>
        <dbReference type="RuleBase" id="RU000304"/>
    </source>
</evidence>
<evidence type="ECO:0000256" key="9">
    <source>
        <dbReference type="SAM" id="MobiDB-lite"/>
    </source>
</evidence>
<comment type="similarity">
    <text evidence="6">Belongs to the protein kinase superfamily. CMGC Ser/Thr protein kinase family. Lammer subfamily.</text>
</comment>
<evidence type="ECO:0000313" key="12">
    <source>
        <dbReference type="Proteomes" id="UP000827092"/>
    </source>
</evidence>
<evidence type="ECO:0000259" key="10">
    <source>
        <dbReference type="PROSITE" id="PS50011"/>
    </source>
</evidence>
<evidence type="ECO:0000256" key="1">
    <source>
        <dbReference type="ARBA" id="ARBA00022527"/>
    </source>
</evidence>
<proteinExistence type="inferred from homology"/>
<evidence type="ECO:0000256" key="6">
    <source>
        <dbReference type="ARBA" id="ARBA00037966"/>
    </source>
</evidence>
<organism evidence="11 12">
    <name type="scientific">Oedothorax gibbosus</name>
    <dbReference type="NCBI Taxonomy" id="931172"/>
    <lineage>
        <taxon>Eukaryota</taxon>
        <taxon>Metazoa</taxon>
        <taxon>Ecdysozoa</taxon>
        <taxon>Arthropoda</taxon>
        <taxon>Chelicerata</taxon>
        <taxon>Arachnida</taxon>
        <taxon>Araneae</taxon>
        <taxon>Araneomorphae</taxon>
        <taxon>Entelegynae</taxon>
        <taxon>Araneoidea</taxon>
        <taxon>Linyphiidae</taxon>
        <taxon>Erigoninae</taxon>
        <taxon>Oedothorax</taxon>
    </lineage>
</organism>
<dbReference type="InterPro" id="IPR011009">
    <property type="entry name" value="Kinase-like_dom_sf"/>
</dbReference>
<evidence type="ECO:0000256" key="7">
    <source>
        <dbReference type="PROSITE-ProRule" id="PRU10141"/>
    </source>
</evidence>
<dbReference type="GO" id="GO:0005634">
    <property type="term" value="C:nucleus"/>
    <property type="evidence" value="ECO:0007669"/>
    <property type="project" value="TreeGrafter"/>
</dbReference>
<gene>
    <name evidence="11" type="ORF">JTE90_001570</name>
</gene>
<dbReference type="InterPro" id="IPR017441">
    <property type="entry name" value="Protein_kinase_ATP_BS"/>
</dbReference>
<dbReference type="Pfam" id="PF00069">
    <property type="entry name" value="Pkinase"/>
    <property type="match status" value="1"/>
</dbReference>
<feature type="compositionally biased region" description="Polar residues" evidence="9">
    <location>
        <begin position="1"/>
        <end position="12"/>
    </location>
</feature>
<dbReference type="SUPFAM" id="SSF56112">
    <property type="entry name" value="Protein kinase-like (PK-like)"/>
    <property type="match status" value="1"/>
</dbReference>
<feature type="region of interest" description="Disordered" evidence="9">
    <location>
        <begin position="1"/>
        <end position="25"/>
    </location>
</feature>
<sequence length="415" mass="47309">MKRLFNSISPSTIGDGPGSSCDMNTPNFEKKKLNLDLPVEKVNLHTNENGKAASPKKPRKQIPVKIPKVICSDDEFLDDDDGHLNFNVTDVLNKYSLLGYLGKGTFSRVVKACNIETQQMCALKIIRNTEECRKAGNVEVEMMKKLRGLDPKNEKLWIKMLDCFEFNGHICIAFELTGCSLYDFMKENKFQPFTLSQTRQIAYQICQSVRDLHENFIAHTDLKPENICFLSSEASCGIHSTRNASFLHVKNPTIRIIDFGSSALCYDVAHSEASSYINTTFIQTRNYRCPEVALEIGWSKACDVWSIACIIFELYNGFLLFPAESDDDITDSMQDVLGPMPDVYHSYKSSLMQQLQKDTVSIKKSRCKPLHKYMKVNNNNHRQLFNLLGNLLKYLPHERLTLTEALDHPFFALCR</sequence>
<dbReference type="Proteomes" id="UP000827092">
    <property type="component" value="Unassembled WGS sequence"/>
</dbReference>
<dbReference type="InterPro" id="IPR051175">
    <property type="entry name" value="CLK_kinases"/>
</dbReference>
<dbReference type="GO" id="GO:0043484">
    <property type="term" value="P:regulation of RNA splicing"/>
    <property type="evidence" value="ECO:0007669"/>
    <property type="project" value="TreeGrafter"/>
</dbReference>
<feature type="domain" description="Protein kinase" evidence="10">
    <location>
        <begin position="95"/>
        <end position="411"/>
    </location>
</feature>
<evidence type="ECO:0000256" key="5">
    <source>
        <dbReference type="ARBA" id="ARBA00022840"/>
    </source>
</evidence>
<dbReference type="Gene3D" id="3.30.200.20">
    <property type="entry name" value="Phosphorylase Kinase, domain 1"/>
    <property type="match status" value="1"/>
</dbReference>
<dbReference type="PROSITE" id="PS00107">
    <property type="entry name" value="PROTEIN_KINASE_ATP"/>
    <property type="match status" value="1"/>
</dbReference>
<evidence type="ECO:0000256" key="2">
    <source>
        <dbReference type="ARBA" id="ARBA00022679"/>
    </source>
</evidence>
<keyword evidence="12" id="KW-1185">Reference proteome</keyword>
<dbReference type="InterPro" id="IPR008271">
    <property type="entry name" value="Ser/Thr_kinase_AS"/>
</dbReference>
<dbReference type="AlphaFoldDB" id="A0AAV6VLN3"/>
<evidence type="ECO:0000313" key="11">
    <source>
        <dbReference type="EMBL" id="KAG8197640.1"/>
    </source>
</evidence>
<keyword evidence="4" id="KW-0418">Kinase</keyword>